<proteinExistence type="predicted"/>
<gene>
    <name evidence="1" type="ORF">CFC21_094847</name>
</gene>
<protein>
    <submittedName>
        <fullName evidence="1">Uncharacterized protein</fullName>
    </submittedName>
</protein>
<name>A0A9R1LP33_WHEAT</name>
<sequence>SSSSSSSPSP</sequence>
<reference evidence="1" key="2">
    <citation type="submission" date="2020-03" db="EMBL/GenBank/DDBJ databases">
        <title>The second near-complete assembly of the hexaploid bread wheat (Triticum aestivum) genome.</title>
        <authorList>
            <person name="Zimin A.V."/>
            <person name="Puiu D."/>
            <person name="Shumante A."/>
            <person name="Alonge M."/>
            <person name="Salzberg S.L."/>
        </authorList>
    </citation>
    <scope>NUCLEOTIDE SEQUENCE</scope>
    <source>
        <tissue evidence="1">Leaf</tissue>
    </source>
</reference>
<accession>A0A9R1LP33</accession>
<comment type="caution">
    <text evidence="1">The sequence shown here is derived from an EMBL/GenBank/DDBJ whole genome shotgun (WGS) entry which is preliminary data.</text>
</comment>
<reference evidence="1" key="1">
    <citation type="journal article" date="2017" name="Gigascience">
        <title>The first near-complete assembly of the hexaploid bread wheat genome, Triticum aestivum.</title>
        <authorList>
            <person name="Zimin A.V."/>
            <person name="Puiu D."/>
            <person name="Hall R."/>
            <person name="Kingan S."/>
            <person name="Clavijo B.J."/>
            <person name="Salzberg S.L."/>
        </authorList>
    </citation>
    <scope>NUCLEOTIDE SEQUENCE</scope>
    <source>
        <tissue evidence="1">Leaf</tissue>
    </source>
</reference>
<feature type="non-terminal residue" evidence="1">
    <location>
        <position position="1"/>
    </location>
</feature>
<evidence type="ECO:0000313" key="1">
    <source>
        <dbReference type="EMBL" id="KAF7092356.1"/>
    </source>
</evidence>
<dbReference type="EMBL" id="CM022228">
    <property type="protein sequence ID" value="KAF7092356.1"/>
    <property type="molecule type" value="Genomic_DNA"/>
</dbReference>
<organism evidence="1">
    <name type="scientific">Triticum aestivum</name>
    <name type="common">Wheat</name>
    <dbReference type="NCBI Taxonomy" id="4565"/>
    <lineage>
        <taxon>Eukaryota</taxon>
        <taxon>Viridiplantae</taxon>
        <taxon>Streptophyta</taxon>
        <taxon>Embryophyta</taxon>
        <taxon>Tracheophyta</taxon>
        <taxon>Spermatophyta</taxon>
        <taxon>Magnoliopsida</taxon>
        <taxon>Liliopsida</taxon>
        <taxon>Poales</taxon>
        <taxon>Poaceae</taxon>
        <taxon>BOP clade</taxon>
        <taxon>Pooideae</taxon>
        <taxon>Triticodae</taxon>
        <taxon>Triticeae</taxon>
        <taxon>Triticinae</taxon>
        <taxon>Triticum</taxon>
    </lineage>
</organism>
<feature type="non-terminal residue" evidence="1">
    <location>
        <position position="10"/>
    </location>
</feature>
<dbReference type="Proteomes" id="UP000815260">
    <property type="component" value="Chromosome 6D"/>
</dbReference>